<keyword evidence="3" id="KW-1185">Reference proteome</keyword>
<proteinExistence type="predicted"/>
<name>A0A820G385_9BILA</name>
<accession>A0A820G385</accession>
<sequence>MQKIESNSSVNFDKNSNSIGTSNVLSLNIALSKENTNEISVASSKIDTVLNIKLDSSKSEICSSMDASLNEVLPSKLALNSELVSQDILSNNIPLVLNSENSTSELNLLNKINSPDITSFNSEIPLLCNSNLNKVSIELDSDKSVGVNEVCKQDINIKDNKIVVDPITLTVPDYLRSDYFKTNCDNSINVLALSKNNYKLPQLINSCNNSSIEINSSSAETGVSFTKLPVGTFINFKSCVDNADQTDLNLTPSIDCTIQSESDNLSTLQTVINNDSFKVDTNNLALSKLPNANKIDNTVGTSITISDQMSYSNKNLNLSFENSIKHECMDDADDYKSMSDQNVNVESPMGIPSDNFLIDNVVNSKDQKPIINKSGAIGYKEYHKKDPIDTVYLVLKDTKRVRSCSLLRLDDSTSLPVDSVPLLSPKKTQVMIPVNATKQAQIEPSSSIAIQSKSHTSNSIDNKTKSTISPQTETNPVISVKSKIIPVVETNSIPVVNEVHVLNSLNNELKSVNLDNCPNSIENALISSDPVIPVINSCTLPVHKDSCSPVKTFLPVVKDNHLNLIIDEIVSDFSGDEGEDIGVECKRVKAKLSLEQVWTVGGSEFEGDSKDNLFKCFYFYICNLDENGVLNKIINKPSNKQIKKHVRLINSELEDCYDDDYLYHLSIKFYIKQFVELQNRNVVSGGSWLS</sequence>
<protein>
    <submittedName>
        <fullName evidence="2">Uncharacterized protein</fullName>
    </submittedName>
</protein>
<dbReference type="AlphaFoldDB" id="A0A820G385"/>
<feature type="region of interest" description="Disordered" evidence="1">
    <location>
        <begin position="445"/>
        <end position="471"/>
    </location>
</feature>
<gene>
    <name evidence="2" type="ORF">OVN521_LOCUS30155</name>
</gene>
<reference evidence="2" key="1">
    <citation type="submission" date="2021-02" db="EMBL/GenBank/DDBJ databases">
        <authorList>
            <person name="Nowell W R."/>
        </authorList>
    </citation>
    <scope>NUCLEOTIDE SEQUENCE</scope>
</reference>
<dbReference type="Proteomes" id="UP000663866">
    <property type="component" value="Unassembled WGS sequence"/>
</dbReference>
<evidence type="ECO:0000313" key="2">
    <source>
        <dbReference type="EMBL" id="CAF4272208.1"/>
    </source>
</evidence>
<dbReference type="EMBL" id="CAJOBG010009723">
    <property type="protein sequence ID" value="CAF4272208.1"/>
    <property type="molecule type" value="Genomic_DNA"/>
</dbReference>
<comment type="caution">
    <text evidence="2">The sequence shown here is derived from an EMBL/GenBank/DDBJ whole genome shotgun (WGS) entry which is preliminary data.</text>
</comment>
<organism evidence="2 3">
    <name type="scientific">Rotaria magnacalcarata</name>
    <dbReference type="NCBI Taxonomy" id="392030"/>
    <lineage>
        <taxon>Eukaryota</taxon>
        <taxon>Metazoa</taxon>
        <taxon>Spiralia</taxon>
        <taxon>Gnathifera</taxon>
        <taxon>Rotifera</taxon>
        <taxon>Eurotatoria</taxon>
        <taxon>Bdelloidea</taxon>
        <taxon>Philodinida</taxon>
        <taxon>Philodinidae</taxon>
        <taxon>Rotaria</taxon>
    </lineage>
</organism>
<evidence type="ECO:0000313" key="3">
    <source>
        <dbReference type="Proteomes" id="UP000663866"/>
    </source>
</evidence>
<evidence type="ECO:0000256" key="1">
    <source>
        <dbReference type="SAM" id="MobiDB-lite"/>
    </source>
</evidence>